<feature type="transmembrane region" description="Helical" evidence="10">
    <location>
        <begin position="102"/>
        <end position="123"/>
    </location>
</feature>
<keyword evidence="4" id="KW-1003">Cell membrane</keyword>
<evidence type="ECO:0000256" key="7">
    <source>
        <dbReference type="ARBA" id="ARBA00023065"/>
    </source>
</evidence>
<keyword evidence="6 10" id="KW-1133">Transmembrane helix</keyword>
<dbReference type="GO" id="GO:0005886">
    <property type="term" value="C:plasma membrane"/>
    <property type="evidence" value="ECO:0007669"/>
    <property type="project" value="UniProtKB-SubCell"/>
</dbReference>
<gene>
    <name evidence="11" type="ORF">MED92_03872</name>
</gene>
<dbReference type="InterPro" id="IPR002528">
    <property type="entry name" value="MATE_fam"/>
</dbReference>
<keyword evidence="7" id="KW-0406">Ion transport</keyword>
<feature type="transmembrane region" description="Helical" evidence="10">
    <location>
        <begin position="135"/>
        <end position="155"/>
    </location>
</feature>
<organism evidence="11 12">
    <name type="scientific">Neptuniibacter caesariensis</name>
    <dbReference type="NCBI Taxonomy" id="207954"/>
    <lineage>
        <taxon>Bacteria</taxon>
        <taxon>Pseudomonadati</taxon>
        <taxon>Pseudomonadota</taxon>
        <taxon>Gammaproteobacteria</taxon>
        <taxon>Oceanospirillales</taxon>
        <taxon>Oceanospirillaceae</taxon>
        <taxon>Neptuniibacter</taxon>
    </lineage>
</organism>
<feature type="transmembrane region" description="Helical" evidence="10">
    <location>
        <begin position="391"/>
        <end position="414"/>
    </location>
</feature>
<feature type="transmembrane region" description="Helical" evidence="10">
    <location>
        <begin position="248"/>
        <end position="269"/>
    </location>
</feature>
<keyword evidence="12" id="KW-1185">Reference proteome</keyword>
<protein>
    <recommendedName>
        <fullName evidence="9">Multidrug-efflux transporter</fullName>
    </recommendedName>
</protein>
<dbReference type="Proteomes" id="UP000002171">
    <property type="component" value="Unassembled WGS sequence"/>
</dbReference>
<evidence type="ECO:0000256" key="1">
    <source>
        <dbReference type="ARBA" id="ARBA00004429"/>
    </source>
</evidence>
<feature type="transmembrane region" description="Helical" evidence="10">
    <location>
        <begin position="26"/>
        <end position="49"/>
    </location>
</feature>
<dbReference type="GO" id="GO:0042910">
    <property type="term" value="F:xenobiotic transmembrane transporter activity"/>
    <property type="evidence" value="ECO:0007669"/>
    <property type="project" value="InterPro"/>
</dbReference>
<evidence type="ECO:0000256" key="10">
    <source>
        <dbReference type="SAM" id="Phobius"/>
    </source>
</evidence>
<proteinExistence type="predicted"/>
<feature type="transmembrane region" description="Helical" evidence="10">
    <location>
        <begin position="360"/>
        <end position="379"/>
    </location>
</feature>
<dbReference type="EMBL" id="AAOW01000006">
    <property type="protein sequence ID" value="EAR61703.1"/>
    <property type="molecule type" value="Genomic_DNA"/>
</dbReference>
<feature type="transmembrane region" description="Helical" evidence="10">
    <location>
        <begin position="217"/>
        <end position="236"/>
    </location>
</feature>
<evidence type="ECO:0000256" key="8">
    <source>
        <dbReference type="ARBA" id="ARBA00023136"/>
    </source>
</evidence>
<keyword evidence="2" id="KW-0813">Transport</keyword>
<reference evidence="11 12" key="1">
    <citation type="submission" date="2006-02" db="EMBL/GenBank/DDBJ databases">
        <authorList>
            <person name="Pinhassi J."/>
            <person name="Pedros-Alio C."/>
            <person name="Ferriera S."/>
            <person name="Johnson J."/>
            <person name="Kravitz S."/>
            <person name="Halpern A."/>
            <person name="Remington K."/>
            <person name="Beeson K."/>
            <person name="Tran B."/>
            <person name="Rogers Y.-H."/>
            <person name="Friedman R."/>
            <person name="Venter J.C."/>
        </authorList>
    </citation>
    <scope>NUCLEOTIDE SEQUENCE [LARGE SCALE GENOMIC DNA]</scope>
    <source>
        <strain evidence="11 12">MED92</strain>
    </source>
</reference>
<dbReference type="AlphaFoldDB" id="A0A7U8C585"/>
<evidence type="ECO:0000313" key="11">
    <source>
        <dbReference type="EMBL" id="EAR61703.1"/>
    </source>
</evidence>
<evidence type="ECO:0000256" key="6">
    <source>
        <dbReference type="ARBA" id="ARBA00022989"/>
    </source>
</evidence>
<keyword evidence="5 10" id="KW-0812">Transmembrane</keyword>
<dbReference type="NCBIfam" id="TIGR00797">
    <property type="entry name" value="matE"/>
    <property type="match status" value="1"/>
</dbReference>
<dbReference type="CDD" id="cd13131">
    <property type="entry name" value="MATE_NorM_like"/>
    <property type="match status" value="1"/>
</dbReference>
<evidence type="ECO:0000256" key="5">
    <source>
        <dbReference type="ARBA" id="ARBA00022692"/>
    </source>
</evidence>
<dbReference type="InterPro" id="IPR048279">
    <property type="entry name" value="MdtK-like"/>
</dbReference>
<feature type="transmembrane region" description="Helical" evidence="10">
    <location>
        <begin position="161"/>
        <end position="184"/>
    </location>
</feature>
<dbReference type="InterPro" id="IPR050222">
    <property type="entry name" value="MATE_MdtK"/>
</dbReference>
<name>A0A7U8C585_NEPCE</name>
<comment type="caution">
    <text evidence="11">The sequence shown here is derived from an EMBL/GenBank/DDBJ whole genome shotgun (WGS) entry which is preliminary data.</text>
</comment>
<dbReference type="GO" id="GO:0015297">
    <property type="term" value="F:antiporter activity"/>
    <property type="evidence" value="ECO:0007669"/>
    <property type="project" value="UniProtKB-KW"/>
</dbReference>
<dbReference type="GO" id="GO:0006811">
    <property type="term" value="P:monoatomic ion transport"/>
    <property type="evidence" value="ECO:0007669"/>
    <property type="project" value="UniProtKB-KW"/>
</dbReference>
<comment type="subcellular location">
    <subcellularLocation>
        <location evidence="1">Cell inner membrane</location>
        <topology evidence="1">Multi-pass membrane protein</topology>
    </subcellularLocation>
</comment>
<keyword evidence="8 10" id="KW-0472">Membrane</keyword>
<evidence type="ECO:0000256" key="4">
    <source>
        <dbReference type="ARBA" id="ARBA00022475"/>
    </source>
</evidence>
<feature type="transmembrane region" description="Helical" evidence="10">
    <location>
        <begin position="322"/>
        <end position="339"/>
    </location>
</feature>
<dbReference type="PANTHER" id="PTHR43298:SF2">
    <property type="entry name" value="FMN_FAD EXPORTER YEEO-RELATED"/>
    <property type="match status" value="1"/>
</dbReference>
<keyword evidence="3" id="KW-0050">Antiport</keyword>
<dbReference type="PANTHER" id="PTHR43298">
    <property type="entry name" value="MULTIDRUG RESISTANCE PROTEIN NORM-RELATED"/>
    <property type="match status" value="1"/>
</dbReference>
<dbReference type="PIRSF" id="PIRSF006603">
    <property type="entry name" value="DinF"/>
    <property type="match status" value="1"/>
</dbReference>
<feature type="transmembrane region" description="Helical" evidence="10">
    <location>
        <begin position="290"/>
        <end position="316"/>
    </location>
</feature>
<evidence type="ECO:0000256" key="2">
    <source>
        <dbReference type="ARBA" id="ARBA00022448"/>
    </source>
</evidence>
<evidence type="ECO:0000256" key="9">
    <source>
        <dbReference type="ARBA" id="ARBA00031636"/>
    </source>
</evidence>
<evidence type="ECO:0000256" key="3">
    <source>
        <dbReference type="ARBA" id="ARBA00022449"/>
    </source>
</evidence>
<evidence type="ECO:0000313" key="12">
    <source>
        <dbReference type="Proteomes" id="UP000002171"/>
    </source>
</evidence>
<sequence length="423" mass="45514">MGFVDTLMSGRYSSTDLAAIALGSGIWLPLFLASQGLLMATTPIVAHLVGGGREEQTKTSLHLGMLIAGVLSLISIILLHNSLPLLNLMGVTEELADLTARYLQAISWGFPAVLLYQLIRSYIEGFGKTSPAMKIAILGLACNIPLNYVLIYGKFGLPEMGGVGCGWATALVMWIMCITGILYLTKSPTFRGIKPFCNWKLAPADEFKQFLKLGTPIGIALLIEVSMFSVIALLLADLGEVMIAAHQITISFTGLIFMLPLSISLALTIHVGHSLGAQNFTAAKYTAFTGLMITLTLALFSSALMALFAVPIASLYTESEQIIQIASTLLIVAALFQFSDAIQITCSGVLRGYKDTAIPLLLVFIAYWLVGLPAGYILGKTELITEPMGPLGFWVGLLIGLTIGAILLFTRLLWRSRNPEPSH</sequence>
<accession>A0A7U8C585</accession>
<dbReference type="Pfam" id="PF01554">
    <property type="entry name" value="MatE"/>
    <property type="match status" value="2"/>
</dbReference>
<dbReference type="OrthoDB" id="9780160at2"/>
<feature type="transmembrane region" description="Helical" evidence="10">
    <location>
        <begin position="61"/>
        <end position="82"/>
    </location>
</feature>